<dbReference type="GO" id="GO:0015297">
    <property type="term" value="F:antiporter activity"/>
    <property type="evidence" value="ECO:0007669"/>
    <property type="project" value="InterPro"/>
</dbReference>
<comment type="similarity">
    <text evidence="2">Belongs to the multi antimicrobial extrusion (MATE) (TC 2.A.66.1) family.</text>
</comment>
<dbReference type="HOGENOM" id="CLU_012893_1_3_1"/>
<feature type="transmembrane region" description="Helical" evidence="6">
    <location>
        <begin position="180"/>
        <end position="206"/>
    </location>
</feature>
<dbReference type="InterPro" id="IPR002528">
    <property type="entry name" value="MATE_fam"/>
</dbReference>
<dbReference type="OMA" id="KISHHHI"/>
<feature type="transmembrane region" description="Helical" evidence="6">
    <location>
        <begin position="126"/>
        <end position="143"/>
    </location>
</feature>
<dbReference type="EMBL" id="DS469527">
    <property type="protein sequence ID" value="EDO46474.1"/>
    <property type="molecule type" value="Genomic_DNA"/>
</dbReference>
<feature type="transmembrane region" description="Helical" evidence="6">
    <location>
        <begin position="378"/>
        <end position="402"/>
    </location>
</feature>
<feature type="transmembrane region" description="Helical" evidence="6">
    <location>
        <begin position="307"/>
        <end position="334"/>
    </location>
</feature>
<dbReference type="Pfam" id="PF01554">
    <property type="entry name" value="MatE"/>
    <property type="match status" value="2"/>
</dbReference>
<dbReference type="KEGG" id="nve:5518585"/>
<evidence type="ECO:0000256" key="1">
    <source>
        <dbReference type="ARBA" id="ARBA00004141"/>
    </source>
</evidence>
<dbReference type="Proteomes" id="UP000001593">
    <property type="component" value="Unassembled WGS sequence"/>
</dbReference>
<dbReference type="NCBIfam" id="TIGR00797">
    <property type="entry name" value="matE"/>
    <property type="match status" value="1"/>
</dbReference>
<dbReference type="STRING" id="45351.A7RQ02"/>
<keyword evidence="5 6" id="KW-0472">Membrane</keyword>
<dbReference type="CDD" id="cd13132">
    <property type="entry name" value="MATE_eukaryotic"/>
    <property type="match status" value="1"/>
</dbReference>
<feature type="transmembrane region" description="Helical" evidence="6">
    <location>
        <begin position="84"/>
        <end position="106"/>
    </location>
</feature>
<evidence type="ECO:0000256" key="3">
    <source>
        <dbReference type="ARBA" id="ARBA00022692"/>
    </source>
</evidence>
<dbReference type="AlphaFoldDB" id="A7RQ02"/>
<protein>
    <recommendedName>
        <fullName evidence="9">Multidrug and toxin extrusion protein</fullName>
    </recommendedName>
</protein>
<dbReference type="GO" id="GO:0042910">
    <property type="term" value="F:xenobiotic transmembrane transporter activity"/>
    <property type="evidence" value="ECO:0007669"/>
    <property type="project" value="InterPro"/>
</dbReference>
<proteinExistence type="inferred from homology"/>
<name>A7RQ02_NEMVE</name>
<evidence type="ECO:0000256" key="6">
    <source>
        <dbReference type="SAM" id="Phobius"/>
    </source>
</evidence>
<feature type="transmembrane region" description="Helical" evidence="6">
    <location>
        <begin position="340"/>
        <end position="357"/>
    </location>
</feature>
<evidence type="ECO:0000313" key="8">
    <source>
        <dbReference type="Proteomes" id="UP000001593"/>
    </source>
</evidence>
<accession>A7RQ02</accession>
<reference evidence="7 8" key="1">
    <citation type="journal article" date="2007" name="Science">
        <title>Sea anemone genome reveals ancestral eumetazoan gene repertoire and genomic organization.</title>
        <authorList>
            <person name="Putnam N.H."/>
            <person name="Srivastava M."/>
            <person name="Hellsten U."/>
            <person name="Dirks B."/>
            <person name="Chapman J."/>
            <person name="Salamov A."/>
            <person name="Terry A."/>
            <person name="Shapiro H."/>
            <person name="Lindquist E."/>
            <person name="Kapitonov V.V."/>
            <person name="Jurka J."/>
            <person name="Genikhovich G."/>
            <person name="Grigoriev I.V."/>
            <person name="Lucas S.M."/>
            <person name="Steele R.E."/>
            <person name="Finnerty J.R."/>
            <person name="Technau U."/>
            <person name="Martindale M.Q."/>
            <person name="Rokhsar D.S."/>
        </authorList>
    </citation>
    <scope>NUCLEOTIDE SEQUENCE [LARGE SCALE GENOMIC DNA]</scope>
    <source>
        <strain evidence="8">CH2 X CH6</strain>
    </source>
</reference>
<dbReference type="InterPro" id="IPR045069">
    <property type="entry name" value="MATE_euk"/>
</dbReference>
<dbReference type="PhylomeDB" id="A7RQ02"/>
<sequence length="408" mass="44889">KKECIQILKLAWPTVISQVFTFGLSTQSVIFAGHLGELELATVSLASSFINVTGYSVAVGLCTALETLCSQAYGAKKYGMVGTYLQRGICILSVAMLLTYSFWMQTEHFLLGIGVEQQISRMTDKYIMMSLPILPGIFGQTLLQRYLQVQGIMQPVLYIGMVVFCCAIGINYLLVLTLHLGISGIAISFYVNYYLFSVLLLVYIYIRKIHHLTWKGWSFSCLDDWRQFIGLAVPGMMMICVEWWSFEIGSFLLGRIDDSNVAAHGILFQLATISFMLPIGTGLAATVSVGMALGSNQPDRAKLVTKVSLIITIAFSALVAICVVCARKYIVLAFTDDREVINLTIQTLPIVGTFLVFDASQGVMAGIIRGSGRQKIGLVLNVITYFIIALPLGITLTFIAHLDLLGKY</sequence>
<keyword evidence="4 6" id="KW-1133">Transmembrane helix</keyword>
<dbReference type="eggNOG" id="KOG1347">
    <property type="taxonomic scope" value="Eukaryota"/>
</dbReference>
<evidence type="ECO:0000256" key="2">
    <source>
        <dbReference type="ARBA" id="ARBA00010199"/>
    </source>
</evidence>
<evidence type="ECO:0008006" key="9">
    <source>
        <dbReference type="Google" id="ProtNLM"/>
    </source>
</evidence>
<gene>
    <name evidence="7" type="ORF">NEMVEDRAFT_v1g89285</name>
</gene>
<feature type="transmembrane region" description="Helical" evidence="6">
    <location>
        <begin position="155"/>
        <end position="174"/>
    </location>
</feature>
<feature type="transmembrane region" description="Helical" evidence="6">
    <location>
        <begin position="266"/>
        <end position="295"/>
    </location>
</feature>
<keyword evidence="3 6" id="KW-0812">Transmembrane</keyword>
<comment type="subcellular location">
    <subcellularLocation>
        <location evidence="1">Membrane</location>
        <topology evidence="1">Multi-pass membrane protein</topology>
    </subcellularLocation>
</comment>
<evidence type="ECO:0000313" key="7">
    <source>
        <dbReference type="EMBL" id="EDO46474.1"/>
    </source>
</evidence>
<evidence type="ECO:0000256" key="5">
    <source>
        <dbReference type="ARBA" id="ARBA00023136"/>
    </source>
</evidence>
<dbReference type="GO" id="GO:0016020">
    <property type="term" value="C:membrane"/>
    <property type="evidence" value="ECO:0000318"/>
    <property type="project" value="GO_Central"/>
</dbReference>
<dbReference type="PANTHER" id="PTHR11206">
    <property type="entry name" value="MULTIDRUG RESISTANCE PROTEIN"/>
    <property type="match status" value="1"/>
</dbReference>
<feature type="transmembrane region" description="Helical" evidence="6">
    <location>
        <begin position="227"/>
        <end position="246"/>
    </location>
</feature>
<feature type="non-terminal residue" evidence="7">
    <location>
        <position position="408"/>
    </location>
</feature>
<organism evidence="7 8">
    <name type="scientific">Nematostella vectensis</name>
    <name type="common">Starlet sea anemone</name>
    <dbReference type="NCBI Taxonomy" id="45351"/>
    <lineage>
        <taxon>Eukaryota</taxon>
        <taxon>Metazoa</taxon>
        <taxon>Cnidaria</taxon>
        <taxon>Anthozoa</taxon>
        <taxon>Hexacorallia</taxon>
        <taxon>Actiniaria</taxon>
        <taxon>Edwardsiidae</taxon>
        <taxon>Nematostella</taxon>
    </lineage>
</organism>
<dbReference type="GO" id="GO:0022857">
    <property type="term" value="F:transmembrane transporter activity"/>
    <property type="evidence" value="ECO:0000318"/>
    <property type="project" value="GO_Central"/>
</dbReference>
<dbReference type="InParanoid" id="A7RQ02"/>
<keyword evidence="8" id="KW-1185">Reference proteome</keyword>
<evidence type="ECO:0000256" key="4">
    <source>
        <dbReference type="ARBA" id="ARBA00022989"/>
    </source>
</evidence>
<dbReference type="GO" id="GO:1990961">
    <property type="term" value="P:xenobiotic detoxification by transmembrane export across the plasma membrane"/>
    <property type="evidence" value="ECO:0007669"/>
    <property type="project" value="InterPro"/>
</dbReference>